<feature type="region of interest" description="Disordered" evidence="13">
    <location>
        <begin position="771"/>
        <end position="795"/>
    </location>
</feature>
<reference evidence="15 16" key="1">
    <citation type="submission" date="2016-05" db="EMBL/GenBank/DDBJ databases">
        <title>A degradative enzymes factory behind the ericoid mycorrhizal symbiosis.</title>
        <authorList>
            <consortium name="DOE Joint Genome Institute"/>
            <person name="Martino E."/>
            <person name="Morin E."/>
            <person name="Grelet G."/>
            <person name="Kuo A."/>
            <person name="Kohler A."/>
            <person name="Daghino S."/>
            <person name="Barry K."/>
            <person name="Choi C."/>
            <person name="Cichocki N."/>
            <person name="Clum A."/>
            <person name="Copeland A."/>
            <person name="Hainaut M."/>
            <person name="Haridas S."/>
            <person name="Labutti K."/>
            <person name="Lindquist E."/>
            <person name="Lipzen A."/>
            <person name="Khouja H.-R."/>
            <person name="Murat C."/>
            <person name="Ohm R."/>
            <person name="Olson A."/>
            <person name="Spatafora J."/>
            <person name="Veneault-Fourrey C."/>
            <person name="Henrissat B."/>
            <person name="Grigoriev I."/>
            <person name="Martin F."/>
            <person name="Perotto S."/>
        </authorList>
    </citation>
    <scope>NUCLEOTIDE SEQUENCE [LARGE SCALE GENOMIC DNA]</scope>
    <source>
        <strain evidence="15 16">UAMH 7357</strain>
    </source>
</reference>
<evidence type="ECO:0000256" key="1">
    <source>
        <dbReference type="ARBA" id="ARBA00004123"/>
    </source>
</evidence>
<dbReference type="STRING" id="1745343.A0A2J6PJ76"/>
<evidence type="ECO:0000256" key="3">
    <source>
        <dbReference type="ARBA" id="ARBA00006793"/>
    </source>
</evidence>
<comment type="similarity">
    <text evidence="3">Belongs to the SMC family. SMC6 subfamily.</text>
</comment>
<feature type="domain" description="RecF/RecN/SMC N-terminal" evidence="14">
    <location>
        <begin position="126"/>
        <end position="1137"/>
    </location>
</feature>
<feature type="region of interest" description="Disordered" evidence="13">
    <location>
        <begin position="1"/>
        <end position="83"/>
    </location>
</feature>
<evidence type="ECO:0000313" key="16">
    <source>
        <dbReference type="Proteomes" id="UP000235672"/>
    </source>
</evidence>
<keyword evidence="7" id="KW-0067">ATP-binding</keyword>
<keyword evidence="6" id="KW-0227">DNA damage</keyword>
<dbReference type="GO" id="GO:0035861">
    <property type="term" value="C:site of double-strand break"/>
    <property type="evidence" value="ECO:0007669"/>
    <property type="project" value="TreeGrafter"/>
</dbReference>
<evidence type="ECO:0000256" key="6">
    <source>
        <dbReference type="ARBA" id="ARBA00022763"/>
    </source>
</evidence>
<feature type="compositionally biased region" description="Acidic residues" evidence="13">
    <location>
        <begin position="58"/>
        <end position="69"/>
    </location>
</feature>
<dbReference type="GO" id="GO:0000724">
    <property type="term" value="P:double-strand break repair via homologous recombination"/>
    <property type="evidence" value="ECO:0007669"/>
    <property type="project" value="TreeGrafter"/>
</dbReference>
<dbReference type="GO" id="GO:0016787">
    <property type="term" value="F:hydrolase activity"/>
    <property type="evidence" value="ECO:0007669"/>
    <property type="project" value="UniProtKB-KW"/>
</dbReference>
<evidence type="ECO:0000256" key="10">
    <source>
        <dbReference type="ARBA" id="ARBA00023204"/>
    </source>
</evidence>
<evidence type="ECO:0000256" key="4">
    <source>
        <dbReference type="ARBA" id="ARBA00022454"/>
    </source>
</evidence>
<dbReference type="SUPFAM" id="SSF52540">
    <property type="entry name" value="P-loop containing nucleoside triphosphate hydrolases"/>
    <property type="match status" value="1"/>
</dbReference>
<protein>
    <submittedName>
        <fullName evidence="15">P-loop containing nucleoside triphosphate hydrolase protein</fullName>
    </submittedName>
</protein>
<evidence type="ECO:0000256" key="7">
    <source>
        <dbReference type="ARBA" id="ARBA00022840"/>
    </source>
</evidence>
<keyword evidence="15" id="KW-0378">Hydrolase</keyword>
<sequence length="1173" mass="132823">MAPQKRARNHEDDAVIAVESARSSLRPDARKRARLSENSNISKSRNTRDSSPSSSSSSEDEEDNEEPPNAEDAPAPPPSTQYEFLRDDGFRHLENPDLDDQRATQKFLARKEQIGDNHAANNAIVEDITCINFMCHERLHVPLGPLINFVVGENGSGKSAVLTALTLCLGGKAAATNRGASLKSLIKTGCDSGLLIVRLKNQGNDAYQPDVFGKSIIIERHFSRSGSSNFKLKNENGRLISNKKGDVEDIIEYFQLQVDNPMNVLTQDAAKSFITSSTPAQKYQFFFEGVQLKALDDDYRLVSDTCDQIEAKLDESVEDLQALKKIAKDAEAKAEVVRQHAGIRQEAKRLSRQLAWAQVEEQERVLAEKEQNIVKAQEEIDNAEREAAEKDRLFQEADQQLDRVKQNGTQLEEELVPLRDEEEKAKADYNAATEAVQNAHTEQKTVGKDLTAAINKVKKFEHEIEEEQRRLEAANGGAHARTLEEVQEAKRTLSEAHEALEQHDREMMRFEEAREQGKVKENGMKGPLATKRKEVDDARERLSNLNSDRGNDMAGFDPKMSRVLQQIRNDAGFREKPIGPLGRHIRLLKSEWSHVLESTMNAALTSFIVTSKPDQMRLSNILRQNNMTWCQVAIVSNEPLDHTGHEPDPQYDTVLRVLDIENDLIKKHLIISQAIEQTILVPDRKNGIRIMFEGPRPRNVKQCFCINDQKRAWGFRLGYMGGQSQNREQGPIKPPKGKPKMKTQIESQIAYQTETVRQLERERDDLENKLRQVQESLSSSSRAVTSRRQEQKRLKLTCQRAQERIDNLEGELDTYNIEDGRLEGLRQNLADAEQERTITQETYGNMGIEKEKLNLKSAEEKKNLAAVKKRLEEHETKLGKVKQKLRSLEQVRMFALTAKNHAITQIEELSRGKAKAKEKYDQQAVRVTEFIAEATKICPRIPVDPGETEKSLEAKLNSLDQQLKAYRRRQGGSDQEINDAAVEANGVYVRAKADHQGLEELLALLKQSFLNRMEMYRRFQTSISARSRINFAYLLSERAFRGKLTIDHKNKKLDVHVQPDDTVKGSKGRQTKTLSGGEKSFSSVCLLLSLWEAMGAPLRCLDEYDVFMDDVNRDVTTKMIISAARRSVGRQFILITPKALGNGAADIGNDQDVKITRMTDPRERRIDDMLQGK</sequence>
<evidence type="ECO:0000256" key="9">
    <source>
        <dbReference type="ARBA" id="ARBA00023172"/>
    </source>
</evidence>
<dbReference type="Gene3D" id="3.40.50.300">
    <property type="entry name" value="P-loop containing nucleotide triphosphate hydrolases"/>
    <property type="match status" value="2"/>
</dbReference>
<dbReference type="PANTHER" id="PTHR19306:SF6">
    <property type="entry name" value="STRUCTURAL MAINTENANCE OF CHROMOSOMES PROTEIN 6"/>
    <property type="match status" value="1"/>
</dbReference>
<proteinExistence type="inferred from homology"/>
<name>A0A2J6PJ76_9HELO</name>
<keyword evidence="4" id="KW-0158">Chromosome</keyword>
<keyword evidence="8 12" id="KW-0175">Coiled coil</keyword>
<keyword evidence="11" id="KW-0539">Nucleus</keyword>
<feature type="region of interest" description="Disordered" evidence="13">
    <location>
        <begin position="723"/>
        <end position="743"/>
    </location>
</feature>
<evidence type="ECO:0000256" key="5">
    <source>
        <dbReference type="ARBA" id="ARBA00022741"/>
    </source>
</evidence>
<evidence type="ECO:0000256" key="2">
    <source>
        <dbReference type="ARBA" id="ARBA00004286"/>
    </source>
</evidence>
<dbReference type="InterPro" id="IPR027417">
    <property type="entry name" value="P-loop_NTPase"/>
</dbReference>
<dbReference type="GO" id="GO:0030915">
    <property type="term" value="C:Smc5-Smc6 complex"/>
    <property type="evidence" value="ECO:0007669"/>
    <property type="project" value="TreeGrafter"/>
</dbReference>
<dbReference type="GO" id="GO:0005634">
    <property type="term" value="C:nucleus"/>
    <property type="evidence" value="ECO:0007669"/>
    <property type="project" value="UniProtKB-SubCell"/>
</dbReference>
<accession>A0A2J6PJ76</accession>
<gene>
    <name evidence="15" type="ORF">NA56DRAFT_651290</name>
</gene>
<dbReference type="Proteomes" id="UP000235672">
    <property type="component" value="Unassembled WGS sequence"/>
</dbReference>
<feature type="coiled-coil region" evidence="12">
    <location>
        <begin position="306"/>
        <end position="414"/>
    </location>
</feature>
<feature type="compositionally biased region" description="Low complexity" evidence="13">
    <location>
        <begin position="776"/>
        <end position="786"/>
    </location>
</feature>
<dbReference type="GO" id="GO:0005524">
    <property type="term" value="F:ATP binding"/>
    <property type="evidence" value="ECO:0007669"/>
    <property type="project" value="UniProtKB-KW"/>
</dbReference>
<keyword evidence="9" id="KW-0233">DNA recombination</keyword>
<evidence type="ECO:0000259" key="14">
    <source>
        <dbReference type="Pfam" id="PF02463"/>
    </source>
</evidence>
<comment type="subcellular location">
    <subcellularLocation>
        <location evidence="2">Chromosome</location>
    </subcellularLocation>
    <subcellularLocation>
        <location evidence="1">Nucleus</location>
    </subcellularLocation>
</comment>
<organism evidence="15 16">
    <name type="scientific">Hyaloscypha hepaticicola</name>
    <dbReference type="NCBI Taxonomy" id="2082293"/>
    <lineage>
        <taxon>Eukaryota</taxon>
        <taxon>Fungi</taxon>
        <taxon>Dikarya</taxon>
        <taxon>Ascomycota</taxon>
        <taxon>Pezizomycotina</taxon>
        <taxon>Leotiomycetes</taxon>
        <taxon>Helotiales</taxon>
        <taxon>Hyaloscyphaceae</taxon>
        <taxon>Hyaloscypha</taxon>
    </lineage>
</organism>
<feature type="coiled-coil region" evidence="12">
    <location>
        <begin position="450"/>
        <end position="548"/>
    </location>
</feature>
<dbReference type="GO" id="GO:0003697">
    <property type="term" value="F:single-stranded DNA binding"/>
    <property type="evidence" value="ECO:0007669"/>
    <property type="project" value="TreeGrafter"/>
</dbReference>
<dbReference type="PANTHER" id="PTHR19306">
    <property type="entry name" value="STRUCTURAL MAINTENANCE OF CHROMOSOMES 5,6 SMC5, SMC6"/>
    <property type="match status" value="1"/>
</dbReference>
<dbReference type="InterPro" id="IPR003395">
    <property type="entry name" value="RecF/RecN/SMC_N"/>
</dbReference>
<evidence type="ECO:0000256" key="8">
    <source>
        <dbReference type="ARBA" id="ARBA00023054"/>
    </source>
</evidence>
<dbReference type="GO" id="GO:0003684">
    <property type="term" value="F:damaged DNA binding"/>
    <property type="evidence" value="ECO:0007669"/>
    <property type="project" value="TreeGrafter"/>
</dbReference>
<keyword evidence="16" id="KW-1185">Reference proteome</keyword>
<evidence type="ECO:0000256" key="13">
    <source>
        <dbReference type="SAM" id="MobiDB-lite"/>
    </source>
</evidence>
<evidence type="ECO:0000313" key="15">
    <source>
        <dbReference type="EMBL" id="PMD14070.1"/>
    </source>
</evidence>
<dbReference type="Pfam" id="PF02463">
    <property type="entry name" value="SMC_N"/>
    <property type="match status" value="1"/>
</dbReference>
<dbReference type="OrthoDB" id="10265785at2759"/>
<dbReference type="EMBL" id="KZ613525">
    <property type="protein sequence ID" value="PMD14070.1"/>
    <property type="molecule type" value="Genomic_DNA"/>
</dbReference>
<keyword evidence="5" id="KW-0547">Nucleotide-binding</keyword>
<dbReference type="AlphaFoldDB" id="A0A2J6PJ76"/>
<evidence type="ECO:0000256" key="11">
    <source>
        <dbReference type="ARBA" id="ARBA00023242"/>
    </source>
</evidence>
<evidence type="ECO:0000256" key="12">
    <source>
        <dbReference type="SAM" id="Coils"/>
    </source>
</evidence>
<keyword evidence="10" id="KW-0234">DNA repair</keyword>